<sequence length="91" mass="9969">MYSEVSTKRIYVKPFCEVIPVEVESGFLYTSFHGQHNPAHHGTVPEEDSGGGQHNPGHHGTGPTGAKMFRLSSDEDELVPVGRSGYSPWDD</sequence>
<dbReference type="Proteomes" id="UP001589688">
    <property type="component" value="Unassembled WGS sequence"/>
</dbReference>
<feature type="compositionally biased region" description="Gly residues" evidence="1">
    <location>
        <begin position="50"/>
        <end position="63"/>
    </location>
</feature>
<proteinExistence type="predicted"/>
<evidence type="ECO:0000256" key="1">
    <source>
        <dbReference type="SAM" id="MobiDB-lite"/>
    </source>
</evidence>
<dbReference type="EMBL" id="JBHLZF010000002">
    <property type="protein sequence ID" value="MFB9897701.1"/>
    <property type="molecule type" value="Genomic_DNA"/>
</dbReference>
<evidence type="ECO:0000313" key="3">
    <source>
        <dbReference type="EMBL" id="MFB9898773.1"/>
    </source>
</evidence>
<protein>
    <submittedName>
        <fullName evidence="3">Uncharacterized protein</fullName>
    </submittedName>
</protein>
<feature type="region of interest" description="Disordered" evidence="1">
    <location>
        <begin position="34"/>
        <end position="91"/>
    </location>
</feature>
<gene>
    <name evidence="2" type="ORF">ACFFK8_07815</name>
    <name evidence="3" type="ORF">ACFFK8_13490</name>
</gene>
<name>A0ABV5ZQ51_9BACT</name>
<evidence type="ECO:0000313" key="2">
    <source>
        <dbReference type="EMBL" id="MFB9897701.1"/>
    </source>
</evidence>
<keyword evidence="4" id="KW-1185">Reference proteome</keyword>
<comment type="caution">
    <text evidence="3">The sequence shown here is derived from an EMBL/GenBank/DDBJ whole genome shotgun (WGS) entry which is preliminary data.</text>
</comment>
<dbReference type="EMBL" id="JBHLZF010000003">
    <property type="protein sequence ID" value="MFB9898773.1"/>
    <property type="molecule type" value="Genomic_DNA"/>
</dbReference>
<accession>A0ABV5ZQ51</accession>
<organism evidence="3 4">
    <name type="scientific">Hallella seregens ATCC 51272</name>
    <dbReference type="NCBI Taxonomy" id="1336250"/>
    <lineage>
        <taxon>Bacteria</taxon>
        <taxon>Pseudomonadati</taxon>
        <taxon>Bacteroidota</taxon>
        <taxon>Bacteroidia</taxon>
        <taxon>Bacteroidales</taxon>
        <taxon>Prevotellaceae</taxon>
        <taxon>Hallella</taxon>
    </lineage>
</organism>
<dbReference type="RefSeq" id="WP_015298394.1">
    <property type="nucleotide sequence ID" value="NZ_JADU01000001.1"/>
</dbReference>
<reference evidence="3 4" key="1">
    <citation type="submission" date="2024-09" db="EMBL/GenBank/DDBJ databases">
        <authorList>
            <person name="Sun Q."/>
            <person name="Mori K."/>
        </authorList>
    </citation>
    <scope>NUCLEOTIDE SEQUENCE [LARGE SCALE GENOMIC DNA]</scope>
    <source>
        <strain evidence="3 4">ATCC 51272</strain>
    </source>
</reference>
<evidence type="ECO:0000313" key="4">
    <source>
        <dbReference type="Proteomes" id="UP001589688"/>
    </source>
</evidence>